<feature type="region of interest" description="Disordered" evidence="10">
    <location>
        <begin position="426"/>
        <end position="451"/>
    </location>
</feature>
<dbReference type="PROSITE" id="PS00747">
    <property type="entry name" value="GLUTR"/>
    <property type="match status" value="1"/>
</dbReference>
<dbReference type="InterPro" id="IPR006151">
    <property type="entry name" value="Shikm_DH/Glu-tRNA_Rdtase"/>
</dbReference>
<dbReference type="Pfam" id="PF01488">
    <property type="entry name" value="Shikimate_DH"/>
    <property type="match status" value="1"/>
</dbReference>
<reference evidence="14 15" key="1">
    <citation type="submission" date="2020-08" db="EMBL/GenBank/DDBJ databases">
        <title>Sequencing the genomes of 1000 actinobacteria strains.</title>
        <authorList>
            <person name="Klenk H.-P."/>
        </authorList>
    </citation>
    <scope>NUCLEOTIDE SEQUENCE [LARGE SCALE GENOMIC DNA]</scope>
    <source>
        <strain evidence="14 15">DSM 19079</strain>
    </source>
</reference>
<feature type="site" description="Important for activity" evidence="8">
    <location>
        <position position="97"/>
    </location>
</feature>
<dbReference type="OrthoDB" id="110209at2"/>
<feature type="binding site" evidence="8">
    <location>
        <begin position="45"/>
        <end position="48"/>
    </location>
    <ligand>
        <name>substrate</name>
    </ligand>
</feature>
<evidence type="ECO:0000313" key="15">
    <source>
        <dbReference type="Proteomes" id="UP000560081"/>
    </source>
</evidence>
<feature type="binding site" evidence="8">
    <location>
        <begin position="196"/>
        <end position="201"/>
    </location>
    <ligand>
        <name>NADP(+)</name>
        <dbReference type="ChEBI" id="CHEBI:58349"/>
    </ligand>
</feature>
<evidence type="ECO:0000256" key="6">
    <source>
        <dbReference type="ARBA" id="ARBA00023244"/>
    </source>
</evidence>
<dbReference type="PIRSF" id="PIRSF000445">
    <property type="entry name" value="4pyrrol_synth_GluRdtase"/>
    <property type="match status" value="1"/>
</dbReference>
<feature type="domain" description="Tetrapyrrole biosynthesis glutamyl-tRNA reductase dimerisation" evidence="11">
    <location>
        <begin position="323"/>
        <end position="419"/>
    </location>
</feature>
<accession>A0A4Y8X2F4</accession>
<evidence type="ECO:0000256" key="10">
    <source>
        <dbReference type="SAM" id="MobiDB-lite"/>
    </source>
</evidence>
<comment type="function">
    <text evidence="8">Catalyzes the NADPH-dependent reduction of glutamyl-tRNA(Glu) to glutamate 1-semialdehyde (GSA).</text>
</comment>
<evidence type="ECO:0000256" key="8">
    <source>
        <dbReference type="HAMAP-Rule" id="MF_00087"/>
    </source>
</evidence>
<comment type="similarity">
    <text evidence="2 8 9">Belongs to the glutamyl-tRNA reductase family.</text>
</comment>
<evidence type="ECO:0000256" key="3">
    <source>
        <dbReference type="ARBA" id="ARBA00012970"/>
    </source>
</evidence>
<evidence type="ECO:0000256" key="7">
    <source>
        <dbReference type="ARBA" id="ARBA00047464"/>
    </source>
</evidence>
<dbReference type="AlphaFoldDB" id="A0A4Y8X2F4"/>
<dbReference type="InterPro" id="IPR036343">
    <property type="entry name" value="GluRdtase_N_sf"/>
</dbReference>
<dbReference type="InterPro" id="IPR015896">
    <property type="entry name" value="4pyrrol_synth_GluRdtase_dimer"/>
</dbReference>
<feature type="binding site" evidence="8">
    <location>
        <position position="118"/>
    </location>
    <ligand>
        <name>substrate</name>
    </ligand>
</feature>
<dbReference type="GO" id="GO:0050661">
    <property type="term" value="F:NADP binding"/>
    <property type="evidence" value="ECO:0007669"/>
    <property type="project" value="InterPro"/>
</dbReference>
<dbReference type="PANTHER" id="PTHR43013">
    <property type="entry name" value="GLUTAMYL-TRNA REDUCTASE"/>
    <property type="match status" value="1"/>
</dbReference>
<evidence type="ECO:0000259" key="13">
    <source>
        <dbReference type="Pfam" id="PF05201"/>
    </source>
</evidence>
<keyword evidence="4 8" id="KW-0521">NADP</keyword>
<comment type="pathway">
    <text evidence="1 8 9">Porphyrin-containing compound metabolism; protoporphyrin-IX biosynthesis; 5-aminolevulinate from L-glutamyl-tRNA(Glu): step 1/2.</text>
</comment>
<dbReference type="Gene3D" id="3.30.460.30">
    <property type="entry name" value="Glutamyl-tRNA reductase, N-terminal domain"/>
    <property type="match status" value="1"/>
</dbReference>
<dbReference type="InterPro" id="IPR000343">
    <property type="entry name" value="4pyrrol_synth_GluRdtase"/>
</dbReference>
<feature type="binding site" evidence="8">
    <location>
        <begin position="112"/>
        <end position="114"/>
    </location>
    <ligand>
        <name>substrate</name>
    </ligand>
</feature>
<feature type="compositionally biased region" description="Basic and acidic residues" evidence="10">
    <location>
        <begin position="441"/>
        <end position="451"/>
    </location>
</feature>
<feature type="domain" description="Quinate/shikimate 5-dehydrogenase/glutamyl-tRNA reductase" evidence="12">
    <location>
        <begin position="182"/>
        <end position="308"/>
    </location>
</feature>
<dbReference type="EMBL" id="JACHMC010000001">
    <property type="protein sequence ID" value="MBB4882343.1"/>
    <property type="molecule type" value="Genomic_DNA"/>
</dbReference>
<comment type="miscellaneous">
    <text evidence="8">During catalysis, the active site Cys acts as a nucleophile attacking the alpha-carbonyl group of tRNA-bound glutamate with the formation of a thioester intermediate between enzyme and glutamate, and the concomitant release of tRNA(Glu). The thioester intermediate is finally reduced by direct hydride transfer from NADPH, to form the product GSA.</text>
</comment>
<dbReference type="EC" id="1.2.1.70" evidence="3 8"/>
<dbReference type="NCBIfam" id="NF000750">
    <property type="entry name" value="PRK00045.3-4"/>
    <property type="match status" value="1"/>
</dbReference>
<evidence type="ECO:0000313" key="14">
    <source>
        <dbReference type="EMBL" id="MBB4882343.1"/>
    </source>
</evidence>
<dbReference type="Proteomes" id="UP000560081">
    <property type="component" value="Unassembled WGS sequence"/>
</dbReference>
<sequence>MTVFSLVASHKDLSLDTVARLSAGAAGVGAALTADRADGAVVLSTCNRVEVYAEARDGDVDAARERLVDAIAERSELPAESVRSAFRVLDADATARHLFEVAAGLDSAVVGEREIAGQVRRALVQARAEGTATGSLVRLFESATRTAKDVGARTALGATGRSVVSVALDLTEELRGLMDEAARREFWSGAAVLLIGTGAYAGTTLAQLAERGAEAVGVHSASGRAAQFVADRGGWALALGGADVAGAAAEADVIIGSSGGDRQISPERLAELRAGTDRPLTVVDLALSRDFDPAVTELDGVDLITLESVRLAAPEQAEAAVAEARALVEGAVTEYSAARRGRTADEAIKALRRHTTAALDREMERVRTRHGCTAAAEEVHFALRRMVNQLLHAPSVRARELAAEGRLDEYEHALEVLFEIPAPATARAETAPPDGCPAHGTGDDDAARRSA</sequence>
<keyword evidence="15" id="KW-1185">Reference proteome</keyword>
<dbReference type="Pfam" id="PF05201">
    <property type="entry name" value="GlutR_N"/>
    <property type="match status" value="1"/>
</dbReference>
<evidence type="ECO:0000256" key="9">
    <source>
        <dbReference type="RuleBase" id="RU000584"/>
    </source>
</evidence>
<evidence type="ECO:0000256" key="1">
    <source>
        <dbReference type="ARBA" id="ARBA00005059"/>
    </source>
</evidence>
<comment type="subunit">
    <text evidence="8">Homodimer.</text>
</comment>
<dbReference type="Pfam" id="PF00745">
    <property type="entry name" value="GlutR_dimer"/>
    <property type="match status" value="1"/>
</dbReference>
<dbReference type="SUPFAM" id="SSF51735">
    <property type="entry name" value="NAD(P)-binding Rossmann-fold domains"/>
    <property type="match status" value="1"/>
</dbReference>
<dbReference type="GO" id="GO:0019353">
    <property type="term" value="P:protoporphyrinogen IX biosynthetic process from glutamate"/>
    <property type="evidence" value="ECO:0007669"/>
    <property type="project" value="TreeGrafter"/>
</dbReference>
<dbReference type="RefSeq" id="WP_135029622.1">
    <property type="nucleotide sequence ID" value="NZ_BMLA01000005.1"/>
</dbReference>
<feature type="active site" description="Nucleophile" evidence="8">
    <location>
        <position position="46"/>
    </location>
</feature>
<organism evidence="14 15">
    <name type="scientific">Micrococcus flavus</name>
    <dbReference type="NCBI Taxonomy" id="384602"/>
    <lineage>
        <taxon>Bacteria</taxon>
        <taxon>Bacillati</taxon>
        <taxon>Actinomycetota</taxon>
        <taxon>Actinomycetes</taxon>
        <taxon>Micrococcales</taxon>
        <taxon>Micrococcaceae</taxon>
        <taxon>Micrococcus</taxon>
    </lineage>
</organism>
<keyword evidence="5 8" id="KW-0560">Oxidoreductase</keyword>
<comment type="domain">
    <text evidence="8">Possesses an unusual extended V-shaped dimeric structure with each monomer consisting of three distinct domains arranged along a curved 'spinal' alpha-helix. The N-terminal catalytic domain specifically recognizes the glutamate moiety of the substrate. The second domain is the NADPH-binding domain, and the third C-terminal domain is responsible for dimerization.</text>
</comment>
<dbReference type="InterPro" id="IPR018214">
    <property type="entry name" value="GluRdtase_CS"/>
</dbReference>
<dbReference type="PANTHER" id="PTHR43013:SF1">
    <property type="entry name" value="GLUTAMYL-TRNA REDUCTASE"/>
    <property type="match status" value="1"/>
</dbReference>
<evidence type="ECO:0000259" key="11">
    <source>
        <dbReference type="Pfam" id="PF00745"/>
    </source>
</evidence>
<name>A0A4Y8X2F4_9MICC</name>
<dbReference type="GO" id="GO:0008883">
    <property type="term" value="F:glutamyl-tRNA reductase activity"/>
    <property type="evidence" value="ECO:0007669"/>
    <property type="project" value="UniProtKB-UniRule"/>
</dbReference>
<comment type="caution">
    <text evidence="14">The sequence shown here is derived from an EMBL/GenBank/DDBJ whole genome shotgun (WGS) entry which is preliminary data.</text>
</comment>
<feature type="binding site" evidence="8">
    <location>
        <position position="107"/>
    </location>
    <ligand>
        <name>substrate</name>
    </ligand>
</feature>
<comment type="catalytic activity">
    <reaction evidence="7 8 9">
        <text>(S)-4-amino-5-oxopentanoate + tRNA(Glu) + NADP(+) = L-glutamyl-tRNA(Glu) + NADPH + H(+)</text>
        <dbReference type="Rhea" id="RHEA:12344"/>
        <dbReference type="Rhea" id="RHEA-COMP:9663"/>
        <dbReference type="Rhea" id="RHEA-COMP:9680"/>
        <dbReference type="ChEBI" id="CHEBI:15378"/>
        <dbReference type="ChEBI" id="CHEBI:57501"/>
        <dbReference type="ChEBI" id="CHEBI:57783"/>
        <dbReference type="ChEBI" id="CHEBI:58349"/>
        <dbReference type="ChEBI" id="CHEBI:78442"/>
        <dbReference type="ChEBI" id="CHEBI:78520"/>
        <dbReference type="EC" id="1.2.1.70"/>
    </reaction>
</comment>
<dbReference type="InterPro" id="IPR036291">
    <property type="entry name" value="NAD(P)-bd_dom_sf"/>
</dbReference>
<dbReference type="InterPro" id="IPR015895">
    <property type="entry name" value="4pyrrol_synth_GluRdtase_N"/>
</dbReference>
<dbReference type="SUPFAM" id="SSF69742">
    <property type="entry name" value="Glutamyl tRNA-reductase catalytic, N-terminal domain"/>
    <property type="match status" value="1"/>
</dbReference>
<evidence type="ECO:0000256" key="5">
    <source>
        <dbReference type="ARBA" id="ARBA00023002"/>
    </source>
</evidence>
<dbReference type="UniPathway" id="UPA00251">
    <property type="reaction ID" value="UER00316"/>
</dbReference>
<dbReference type="InterPro" id="IPR036453">
    <property type="entry name" value="GluRdtase_dimer_dom_sf"/>
</dbReference>
<feature type="domain" description="Glutamyl-tRNA reductase N-terminal" evidence="13">
    <location>
        <begin position="8"/>
        <end position="154"/>
    </location>
</feature>
<keyword evidence="6 8" id="KW-0627">Porphyrin biosynthesis</keyword>
<dbReference type="HAMAP" id="MF_00087">
    <property type="entry name" value="Glu_tRNA_reductase"/>
    <property type="match status" value="1"/>
</dbReference>
<dbReference type="NCBIfam" id="TIGR01035">
    <property type="entry name" value="hemA"/>
    <property type="match status" value="1"/>
</dbReference>
<protein>
    <recommendedName>
        <fullName evidence="3 8">Glutamyl-tRNA reductase</fullName>
        <shortName evidence="8">GluTR</shortName>
        <ecNumber evidence="3 8">1.2.1.70</ecNumber>
    </recommendedName>
</protein>
<dbReference type="Gene3D" id="3.40.50.720">
    <property type="entry name" value="NAD(P)-binding Rossmann-like Domain"/>
    <property type="match status" value="1"/>
</dbReference>
<evidence type="ECO:0000256" key="2">
    <source>
        <dbReference type="ARBA" id="ARBA00005916"/>
    </source>
</evidence>
<evidence type="ECO:0000259" key="12">
    <source>
        <dbReference type="Pfam" id="PF01488"/>
    </source>
</evidence>
<proteinExistence type="inferred from homology"/>
<gene>
    <name evidence="8" type="primary">hemA</name>
    <name evidence="14" type="ORF">BJ976_000694</name>
</gene>
<dbReference type="SUPFAM" id="SSF69075">
    <property type="entry name" value="Glutamyl tRNA-reductase dimerization domain"/>
    <property type="match status" value="1"/>
</dbReference>
<evidence type="ECO:0000256" key="4">
    <source>
        <dbReference type="ARBA" id="ARBA00022857"/>
    </source>
</evidence>